<feature type="region of interest" description="Disordered" evidence="1">
    <location>
        <begin position="62"/>
        <end position="275"/>
    </location>
</feature>
<evidence type="ECO:0000256" key="1">
    <source>
        <dbReference type="SAM" id="MobiDB-lite"/>
    </source>
</evidence>
<feature type="signal peptide" evidence="2">
    <location>
        <begin position="1"/>
        <end position="23"/>
    </location>
</feature>
<feature type="compositionally biased region" description="Polar residues" evidence="1">
    <location>
        <begin position="222"/>
        <end position="241"/>
    </location>
</feature>
<name>A0A127Z3T4_9BASI</name>
<protein>
    <submittedName>
        <fullName evidence="3">Uncharacterized protein</fullName>
    </submittedName>
</protein>
<sequence>MKFQASFVTLLVVVSAAISVADAKTPAMANKRPSNLNRRDEAAALNKRGGLGGFAGRFFRRDGGAYDDSANQDADASNGDISNPNGADDGTEKEDYMPKKGGKGSSGENGSEPGGYGDGDDANKPKPKDGAKPEGYDNNAEQPQGQQPQDQDEKQKEDDVQRKEQEKEQKRQQKEQERQQKEQEKQREKEAKRLQKEKAREQKEKERQEKEQQPGQHLPEYNQPQDQPWNVQPVTSGNGAQPINPDQFKQSPIPVNGQDGAGSDNCPKFPKKGGGVADAPCFAKEASRKDICSALKQFGVDTQQAGCSDEECSEDAKDYSNHACNQKKQCDFGWDNSCDFYLHMGFSNVSKFGCGAAGSQQPQPGPQGFNPGWDLTEPKPKQPGPIGDTFVKDDQPECETDDDQDGEDSNPYGAGQNGDDKAAPYGDKPNGDAENSDSPYGDKPNGDAENSDSPYGDKPNGDAQNSDSPYGDKPNGDAQNSDSPYGAGANGDADKPKECDKNKAGGNDGAGNNDDDATGGKGAGGKDDYNGGGDDTTGGNVDNFGDYVTEDKTTAGDKAAGGKADDNTQPADDKTQKQEDYLQ</sequence>
<feature type="compositionally biased region" description="Basic and acidic residues" evidence="1">
    <location>
        <begin position="492"/>
        <end position="503"/>
    </location>
</feature>
<feature type="compositionally biased region" description="Low complexity" evidence="1">
    <location>
        <begin position="537"/>
        <end position="546"/>
    </location>
</feature>
<evidence type="ECO:0000313" key="3">
    <source>
        <dbReference type="EMBL" id="CDR88494.1"/>
    </source>
</evidence>
<feature type="compositionally biased region" description="Acidic residues" evidence="1">
    <location>
        <begin position="396"/>
        <end position="408"/>
    </location>
</feature>
<reference evidence="3" key="1">
    <citation type="submission" date="2014-06" db="EMBL/GenBank/DDBJ databases">
        <authorList>
            <person name="Ju J."/>
            <person name="Zhang J."/>
        </authorList>
    </citation>
    <scope>NUCLEOTIDE SEQUENCE</scope>
    <source>
        <strain evidence="3">SscI8</strain>
    </source>
</reference>
<feature type="region of interest" description="Disordered" evidence="1">
    <location>
        <begin position="352"/>
        <end position="583"/>
    </location>
</feature>
<organism evidence="3">
    <name type="scientific">Sporisorium scitamineum</name>
    <dbReference type="NCBI Taxonomy" id="49012"/>
    <lineage>
        <taxon>Eukaryota</taxon>
        <taxon>Fungi</taxon>
        <taxon>Dikarya</taxon>
        <taxon>Basidiomycota</taxon>
        <taxon>Ustilaginomycotina</taxon>
        <taxon>Ustilaginomycetes</taxon>
        <taxon>Ustilaginales</taxon>
        <taxon>Ustilaginaceae</taxon>
        <taxon>Sporisorium</taxon>
    </lineage>
</organism>
<feature type="chain" id="PRO_5007281079" evidence="2">
    <location>
        <begin position="24"/>
        <end position="583"/>
    </location>
</feature>
<dbReference type="EMBL" id="LK056678">
    <property type="protein sequence ID" value="CDR88494.1"/>
    <property type="molecule type" value="Genomic_DNA"/>
</dbReference>
<feature type="compositionally biased region" description="Basic and acidic residues" evidence="1">
    <location>
        <begin position="563"/>
        <end position="583"/>
    </location>
</feature>
<accession>A0A127Z3T4</accession>
<feature type="compositionally biased region" description="Basic and acidic residues" evidence="1">
    <location>
        <begin position="151"/>
        <end position="212"/>
    </location>
</feature>
<feature type="compositionally biased region" description="Low complexity" evidence="1">
    <location>
        <begin position="358"/>
        <end position="372"/>
    </location>
</feature>
<dbReference type="AlphaFoldDB" id="A0A127Z3T4"/>
<feature type="compositionally biased region" description="Gly residues" evidence="1">
    <location>
        <begin position="103"/>
        <end position="117"/>
    </location>
</feature>
<keyword evidence="2" id="KW-0732">Signal</keyword>
<dbReference type="OrthoDB" id="2556754at2759"/>
<gene>
    <name evidence="3" type="ORF">SPSC_04321</name>
</gene>
<proteinExistence type="predicted"/>
<feature type="compositionally biased region" description="Basic and acidic residues" evidence="1">
    <location>
        <begin position="121"/>
        <end position="135"/>
    </location>
</feature>
<feature type="compositionally biased region" description="Low complexity" evidence="1">
    <location>
        <begin position="66"/>
        <end position="78"/>
    </location>
</feature>
<evidence type="ECO:0000256" key="2">
    <source>
        <dbReference type="SAM" id="SignalP"/>
    </source>
</evidence>